<reference evidence="1 2" key="1">
    <citation type="submission" date="2021-05" db="EMBL/GenBank/DDBJ databases">
        <title>Genome Assembly of Synthetic Allotetraploid Brassica napus Reveals Homoeologous Exchanges between Subgenomes.</title>
        <authorList>
            <person name="Davis J.T."/>
        </authorList>
    </citation>
    <scope>NUCLEOTIDE SEQUENCE [LARGE SCALE GENOMIC DNA]</scope>
    <source>
        <strain evidence="2">cv. Da-Ae</strain>
        <tissue evidence="1">Seedling</tissue>
    </source>
</reference>
<keyword evidence="2" id="KW-1185">Reference proteome</keyword>
<sequence>MLDTISVPSRVLRSLRTRLSLVTRYLKSHYRFQQVVQLKAPALRQPWTCPLCMKI</sequence>
<evidence type="ECO:0000313" key="1">
    <source>
        <dbReference type="EMBL" id="KAH0859020.1"/>
    </source>
</evidence>
<organism evidence="1 2">
    <name type="scientific">Brassica napus</name>
    <name type="common">Rape</name>
    <dbReference type="NCBI Taxonomy" id="3708"/>
    <lineage>
        <taxon>Eukaryota</taxon>
        <taxon>Viridiplantae</taxon>
        <taxon>Streptophyta</taxon>
        <taxon>Embryophyta</taxon>
        <taxon>Tracheophyta</taxon>
        <taxon>Spermatophyta</taxon>
        <taxon>Magnoliopsida</taxon>
        <taxon>eudicotyledons</taxon>
        <taxon>Gunneridae</taxon>
        <taxon>Pentapetalae</taxon>
        <taxon>rosids</taxon>
        <taxon>malvids</taxon>
        <taxon>Brassicales</taxon>
        <taxon>Brassicaceae</taxon>
        <taxon>Brassiceae</taxon>
        <taxon>Brassica</taxon>
    </lineage>
</organism>
<dbReference type="Proteomes" id="UP000824890">
    <property type="component" value="Unassembled WGS sequence"/>
</dbReference>
<name>A0ABQ7XVS5_BRANA</name>
<accession>A0ABQ7XVS5</accession>
<proteinExistence type="predicted"/>
<dbReference type="EMBL" id="JAGKQM010000019">
    <property type="protein sequence ID" value="KAH0859020.1"/>
    <property type="molecule type" value="Genomic_DNA"/>
</dbReference>
<evidence type="ECO:0000313" key="2">
    <source>
        <dbReference type="Proteomes" id="UP000824890"/>
    </source>
</evidence>
<comment type="caution">
    <text evidence="1">The sequence shown here is derived from an EMBL/GenBank/DDBJ whole genome shotgun (WGS) entry which is preliminary data.</text>
</comment>
<protein>
    <submittedName>
        <fullName evidence="1">Uncharacterized protein</fullName>
    </submittedName>
</protein>
<gene>
    <name evidence="1" type="ORF">HID58_087281</name>
</gene>